<keyword evidence="1" id="KW-0472">Membrane</keyword>
<keyword evidence="3" id="KW-1185">Reference proteome</keyword>
<organism evidence="2 3">
    <name type="scientific">Metapseudomonas otitidis</name>
    <dbReference type="NCBI Taxonomy" id="319939"/>
    <lineage>
        <taxon>Bacteria</taxon>
        <taxon>Pseudomonadati</taxon>
        <taxon>Pseudomonadota</taxon>
        <taxon>Gammaproteobacteria</taxon>
        <taxon>Pseudomonadales</taxon>
        <taxon>Pseudomonadaceae</taxon>
        <taxon>Metapseudomonas</taxon>
    </lineage>
</organism>
<protein>
    <submittedName>
        <fullName evidence="2">Chemotaxis protein</fullName>
    </submittedName>
</protein>
<dbReference type="EMBL" id="JAWJUL010000265">
    <property type="protein sequence ID" value="MDV3443812.1"/>
    <property type="molecule type" value="Genomic_DNA"/>
</dbReference>
<evidence type="ECO:0000313" key="2">
    <source>
        <dbReference type="EMBL" id="MDV3443812.1"/>
    </source>
</evidence>
<accession>A0ABU3Y0X4</accession>
<sequence>MRLWQRSIQWQLILSMGAALLVSILIVVGLYSAVVFRLSDRYLVGEALPKSTLAIRNDLERVLAEPLTAARSLADNSLVHDWLGAGE</sequence>
<evidence type="ECO:0000256" key="1">
    <source>
        <dbReference type="SAM" id="Phobius"/>
    </source>
</evidence>
<proteinExistence type="predicted"/>
<dbReference type="Proteomes" id="UP001273935">
    <property type="component" value="Unassembled WGS sequence"/>
</dbReference>
<keyword evidence="1" id="KW-1133">Transmembrane helix</keyword>
<evidence type="ECO:0000313" key="3">
    <source>
        <dbReference type="Proteomes" id="UP001273935"/>
    </source>
</evidence>
<gene>
    <name evidence="2" type="ORF">R0G64_30800</name>
</gene>
<reference evidence="2 3" key="1">
    <citation type="submission" date="2023-10" db="EMBL/GenBank/DDBJ databases">
        <title>Pseudomonas otitidis isolated from a paediatric patient with cystic fibrosis in Chile.</title>
        <authorList>
            <person name="Amsteins-Romero L."/>
            <person name="Opazo-Capurro A."/>
            <person name="Matus-Kohler M."/>
            <person name="Gonzalez-Rocha G."/>
        </authorList>
    </citation>
    <scope>NUCLEOTIDE SEQUENCE [LARGE SCALE GENOMIC DNA]</scope>
    <source>
        <strain evidence="2 3">P-714</strain>
    </source>
</reference>
<feature type="non-terminal residue" evidence="2">
    <location>
        <position position="87"/>
    </location>
</feature>
<comment type="caution">
    <text evidence="2">The sequence shown here is derived from an EMBL/GenBank/DDBJ whole genome shotgun (WGS) entry which is preliminary data.</text>
</comment>
<name>A0ABU3Y0X4_9GAMM</name>
<feature type="transmembrane region" description="Helical" evidence="1">
    <location>
        <begin position="12"/>
        <end position="34"/>
    </location>
</feature>
<keyword evidence="1" id="KW-0812">Transmembrane</keyword>